<reference evidence="2" key="1">
    <citation type="submission" date="2016-11" db="EMBL/GenBank/DDBJ databases">
        <authorList>
            <person name="Varghese N."/>
            <person name="Submissions S."/>
        </authorList>
    </citation>
    <scope>NUCLEOTIDE SEQUENCE [LARGE SCALE GENOMIC DNA]</scope>
    <source>
        <strain evidence="2">DSM 9756</strain>
    </source>
</reference>
<evidence type="ECO:0000313" key="1">
    <source>
        <dbReference type="EMBL" id="SHF59111.1"/>
    </source>
</evidence>
<gene>
    <name evidence="1" type="ORF">SAMN02745206_02305</name>
</gene>
<dbReference type="Gene3D" id="3.90.1530.10">
    <property type="entry name" value="Conserved hypothetical protein from pyrococcus furiosus pfu- 392566-001, ParB domain"/>
    <property type="match status" value="1"/>
</dbReference>
<dbReference type="SUPFAM" id="SSF110849">
    <property type="entry name" value="ParB/Sulfiredoxin"/>
    <property type="match status" value="1"/>
</dbReference>
<name>A0A1M5CWM7_9BACT</name>
<dbReference type="Proteomes" id="UP000184076">
    <property type="component" value="Unassembled WGS sequence"/>
</dbReference>
<organism evidence="1 2">
    <name type="scientific">Desulfacinum infernum DSM 9756</name>
    <dbReference type="NCBI Taxonomy" id="1121391"/>
    <lineage>
        <taxon>Bacteria</taxon>
        <taxon>Pseudomonadati</taxon>
        <taxon>Thermodesulfobacteriota</taxon>
        <taxon>Syntrophobacteria</taxon>
        <taxon>Syntrophobacterales</taxon>
        <taxon>Syntrophobacteraceae</taxon>
        <taxon>Desulfacinum</taxon>
    </lineage>
</organism>
<protein>
    <submittedName>
        <fullName evidence="1">Chromosome partitioning protein, ParB family</fullName>
    </submittedName>
</protein>
<dbReference type="STRING" id="1121391.SAMN02745206_02305"/>
<proteinExistence type="predicted"/>
<dbReference type="AlphaFoldDB" id="A0A1M5CWM7"/>
<dbReference type="OrthoDB" id="5497326at2"/>
<dbReference type="RefSeq" id="WP_143156455.1">
    <property type="nucleotide sequence ID" value="NZ_FQVB01000021.1"/>
</dbReference>
<dbReference type="EMBL" id="FQVB01000021">
    <property type="protein sequence ID" value="SHF59111.1"/>
    <property type="molecule type" value="Genomic_DNA"/>
</dbReference>
<sequence length="331" mass="38644">MELEWKTVRLEDVDFQDTAFAIPGFKDDAALFRSLNTLGLIHPLVVWERESGRFVLVDGFRRMEWLRRSGVEETRFLVYPPQTPEARILKGRLEDKIFRGNLNLAEKVQIAARYAPLASGQELRRRIFPALGLSSKDDAVSRWIQVGRWPAHHRELLAREVVSERAAYLLASWNDRDRDAALALLDALRCSASIQMEILERIREVAVRDGCPLHELFRREELAAVTDSPELNRREKTARVRDLVARWRYPRLHRKTQALRERIEEARLPETTVLAPPPHLEGDRWELRLSFRNPEDLEAQIAWAKDFCRSPRMQAIWDEFEETSTHGVVRK</sequence>
<evidence type="ECO:0000313" key="2">
    <source>
        <dbReference type="Proteomes" id="UP000184076"/>
    </source>
</evidence>
<keyword evidence="2" id="KW-1185">Reference proteome</keyword>
<accession>A0A1M5CWM7</accession>
<dbReference type="CDD" id="cd16387">
    <property type="entry name" value="ParB_N_Srx"/>
    <property type="match status" value="1"/>
</dbReference>
<dbReference type="InterPro" id="IPR036086">
    <property type="entry name" value="ParB/Sulfiredoxin_sf"/>
</dbReference>